<keyword evidence="3" id="KW-1185">Reference proteome</keyword>
<keyword evidence="1" id="KW-1133">Transmembrane helix</keyword>
<keyword evidence="1" id="KW-0472">Membrane</keyword>
<gene>
    <name evidence="2" type="ORF">ABDJ40_12795</name>
</gene>
<proteinExistence type="predicted"/>
<sequence length="95" mass="10817">MLAPRAWFRRVVLARPGRAFIVMVLSFFAFGIGTLNLFHLLSANGRFLLNHGWDAVLEGGLRQLLELLLNGFLAMMAYVVFKACEHRLSHWLSDD</sequence>
<evidence type="ECO:0000256" key="1">
    <source>
        <dbReference type="SAM" id="Phobius"/>
    </source>
</evidence>
<accession>A0ABV0GF11</accession>
<organism evidence="2 3">
    <name type="scientific">Roseateles flavus</name>
    <dbReference type="NCBI Taxonomy" id="3149041"/>
    <lineage>
        <taxon>Bacteria</taxon>
        <taxon>Pseudomonadati</taxon>
        <taxon>Pseudomonadota</taxon>
        <taxon>Betaproteobacteria</taxon>
        <taxon>Burkholderiales</taxon>
        <taxon>Sphaerotilaceae</taxon>
        <taxon>Roseateles</taxon>
    </lineage>
</organism>
<dbReference type="RefSeq" id="WP_347610216.1">
    <property type="nucleotide sequence ID" value="NZ_JBDPZC010000005.1"/>
</dbReference>
<keyword evidence="1" id="KW-0812">Transmembrane</keyword>
<name>A0ABV0GF11_9BURK</name>
<dbReference type="EMBL" id="JBDPZC010000005">
    <property type="protein sequence ID" value="MEO3713636.1"/>
    <property type="molecule type" value="Genomic_DNA"/>
</dbReference>
<reference evidence="2 3" key="1">
    <citation type="submission" date="2024-05" db="EMBL/GenBank/DDBJ databases">
        <title>Roseateles sp. 2.12 16S ribosomal RNA gene Genome sequencing and assembly.</title>
        <authorList>
            <person name="Woo H."/>
        </authorList>
    </citation>
    <scope>NUCLEOTIDE SEQUENCE [LARGE SCALE GENOMIC DNA]</scope>
    <source>
        <strain evidence="2 3">2.12</strain>
    </source>
</reference>
<evidence type="ECO:0000313" key="2">
    <source>
        <dbReference type="EMBL" id="MEO3713636.1"/>
    </source>
</evidence>
<feature type="transmembrane region" description="Helical" evidence="1">
    <location>
        <begin position="20"/>
        <end position="41"/>
    </location>
</feature>
<comment type="caution">
    <text evidence="2">The sequence shown here is derived from an EMBL/GenBank/DDBJ whole genome shotgun (WGS) entry which is preliminary data.</text>
</comment>
<dbReference type="Proteomes" id="UP001462640">
    <property type="component" value="Unassembled WGS sequence"/>
</dbReference>
<evidence type="ECO:0000313" key="3">
    <source>
        <dbReference type="Proteomes" id="UP001462640"/>
    </source>
</evidence>
<protein>
    <submittedName>
        <fullName evidence="2">Uncharacterized protein</fullName>
    </submittedName>
</protein>
<feature type="transmembrane region" description="Helical" evidence="1">
    <location>
        <begin position="61"/>
        <end position="81"/>
    </location>
</feature>